<organism evidence="2 3">
    <name type="scientific">Tropicimonas aquimaris</name>
    <dbReference type="NCBI Taxonomy" id="914152"/>
    <lineage>
        <taxon>Bacteria</taxon>
        <taxon>Pseudomonadati</taxon>
        <taxon>Pseudomonadota</taxon>
        <taxon>Alphaproteobacteria</taxon>
        <taxon>Rhodobacterales</taxon>
        <taxon>Roseobacteraceae</taxon>
        <taxon>Tropicimonas</taxon>
    </lineage>
</organism>
<dbReference type="InterPro" id="IPR039422">
    <property type="entry name" value="MarR/SlyA-like"/>
</dbReference>
<proteinExistence type="predicted"/>
<name>A0ABW3IXU0_9RHOB</name>
<dbReference type="PANTHER" id="PTHR33164">
    <property type="entry name" value="TRANSCRIPTIONAL REGULATOR, MARR FAMILY"/>
    <property type="match status" value="1"/>
</dbReference>
<dbReference type="SUPFAM" id="SSF46785">
    <property type="entry name" value="Winged helix' DNA-binding domain"/>
    <property type="match status" value="1"/>
</dbReference>
<keyword evidence="3" id="KW-1185">Reference proteome</keyword>
<dbReference type="PRINTS" id="PR00598">
    <property type="entry name" value="HTHMARR"/>
</dbReference>
<comment type="caution">
    <text evidence="2">The sequence shown here is derived from an EMBL/GenBank/DDBJ whole genome shotgun (WGS) entry which is preliminary data.</text>
</comment>
<evidence type="ECO:0000259" key="1">
    <source>
        <dbReference type="PROSITE" id="PS50995"/>
    </source>
</evidence>
<dbReference type="PANTHER" id="PTHR33164:SF57">
    <property type="entry name" value="MARR-FAMILY TRANSCRIPTIONAL REGULATOR"/>
    <property type="match status" value="1"/>
</dbReference>
<dbReference type="InterPro" id="IPR000835">
    <property type="entry name" value="HTH_MarR-typ"/>
</dbReference>
<protein>
    <submittedName>
        <fullName evidence="2">MarR family winged helix-turn-helix transcriptional regulator</fullName>
    </submittedName>
</protein>
<dbReference type="Gene3D" id="1.10.10.10">
    <property type="entry name" value="Winged helix-like DNA-binding domain superfamily/Winged helix DNA-binding domain"/>
    <property type="match status" value="1"/>
</dbReference>
<accession>A0ABW3IXU0</accession>
<evidence type="ECO:0000313" key="3">
    <source>
        <dbReference type="Proteomes" id="UP001597108"/>
    </source>
</evidence>
<sequence length="142" mass="16163">MSDFDLDSFLPYRLAVLAGQISREFSRRYNERFGISRPEWRVVAHLAQSGPASVGEIHQRVDMDKSRVSRAATRLEQAGYIRKDAHPTDGRLVTLRLTQAGRAMMQELSEMARAYQAELAERLGPQAEHLDLAMQKLYVSED</sequence>
<dbReference type="EMBL" id="JBHTJT010000051">
    <property type="protein sequence ID" value="MFD0982341.1"/>
    <property type="molecule type" value="Genomic_DNA"/>
</dbReference>
<reference evidence="3" key="1">
    <citation type="journal article" date="2019" name="Int. J. Syst. Evol. Microbiol.">
        <title>The Global Catalogue of Microorganisms (GCM) 10K type strain sequencing project: providing services to taxonomists for standard genome sequencing and annotation.</title>
        <authorList>
            <consortium name="The Broad Institute Genomics Platform"/>
            <consortium name="The Broad Institute Genome Sequencing Center for Infectious Disease"/>
            <person name="Wu L."/>
            <person name="Ma J."/>
        </authorList>
    </citation>
    <scope>NUCLEOTIDE SEQUENCE [LARGE SCALE GENOMIC DNA]</scope>
    <source>
        <strain evidence="3">CCUG 60524</strain>
    </source>
</reference>
<dbReference type="PROSITE" id="PS50995">
    <property type="entry name" value="HTH_MARR_2"/>
    <property type="match status" value="1"/>
</dbReference>
<dbReference type="RefSeq" id="WP_386078135.1">
    <property type="nucleotide sequence ID" value="NZ_JBHTJT010000051.1"/>
</dbReference>
<dbReference type="InterPro" id="IPR036388">
    <property type="entry name" value="WH-like_DNA-bd_sf"/>
</dbReference>
<dbReference type="Proteomes" id="UP001597108">
    <property type="component" value="Unassembled WGS sequence"/>
</dbReference>
<dbReference type="Pfam" id="PF12802">
    <property type="entry name" value="MarR_2"/>
    <property type="match status" value="1"/>
</dbReference>
<gene>
    <name evidence="2" type="ORF">ACFQ2S_22125</name>
</gene>
<dbReference type="SMART" id="SM00347">
    <property type="entry name" value="HTH_MARR"/>
    <property type="match status" value="1"/>
</dbReference>
<dbReference type="InterPro" id="IPR036390">
    <property type="entry name" value="WH_DNA-bd_sf"/>
</dbReference>
<feature type="domain" description="HTH marR-type" evidence="1">
    <location>
        <begin position="7"/>
        <end position="139"/>
    </location>
</feature>
<evidence type="ECO:0000313" key="2">
    <source>
        <dbReference type="EMBL" id="MFD0982341.1"/>
    </source>
</evidence>